<dbReference type="InterPro" id="IPR029787">
    <property type="entry name" value="Nucleotide_cyclase"/>
</dbReference>
<evidence type="ECO:0000256" key="5">
    <source>
        <dbReference type="ARBA" id="ARBA00022723"/>
    </source>
</evidence>
<dbReference type="GO" id="GO:0004016">
    <property type="term" value="F:adenylate cyclase activity"/>
    <property type="evidence" value="ECO:0007669"/>
    <property type="project" value="UniProtKB-EC"/>
</dbReference>
<keyword evidence="9" id="KW-1133">Transmembrane helix</keyword>
<reference evidence="13 14" key="1">
    <citation type="submission" date="2023-03" db="EMBL/GenBank/DDBJ databases">
        <title>Genome insight into feeding habits of ladybird beetles.</title>
        <authorList>
            <person name="Li H.-S."/>
            <person name="Huang Y.-H."/>
            <person name="Pang H."/>
        </authorList>
    </citation>
    <scope>NUCLEOTIDE SEQUENCE [LARGE SCALE GENOMIC DNA]</scope>
    <source>
        <strain evidence="13">SYSU_2023b</strain>
        <tissue evidence="13">Whole body</tissue>
    </source>
</reference>
<dbReference type="GO" id="GO:0009190">
    <property type="term" value="P:cyclic nucleotide biosynthetic process"/>
    <property type="evidence" value="ECO:0007669"/>
    <property type="project" value="InterPro"/>
</dbReference>
<sequence>MDSTCVLDKIQVTKEVYQILYAKGYPMTSRGMIEVKGKGTMETFFLEGPRQQAKTNVIVNPIDLISSENRNGVSYQTNELCGLDTITEKN</sequence>
<dbReference type="GO" id="GO:0046872">
    <property type="term" value="F:metal ion binding"/>
    <property type="evidence" value="ECO:0007669"/>
    <property type="project" value="UniProtKB-KW"/>
</dbReference>
<evidence type="ECO:0000313" key="14">
    <source>
        <dbReference type="Proteomes" id="UP001431783"/>
    </source>
</evidence>
<evidence type="ECO:0000259" key="12">
    <source>
        <dbReference type="Pfam" id="PF00211"/>
    </source>
</evidence>
<dbReference type="AlphaFoldDB" id="A0AAW1TRH0"/>
<keyword evidence="7" id="KW-0067">ATP-binding</keyword>
<evidence type="ECO:0000256" key="3">
    <source>
        <dbReference type="ARBA" id="ARBA00012201"/>
    </source>
</evidence>
<dbReference type="PANTHER" id="PTHR45627:SF16">
    <property type="entry name" value="ADENYLATE CYCLASE"/>
    <property type="match status" value="1"/>
</dbReference>
<organism evidence="13 14">
    <name type="scientific">Henosepilachna vigintioctopunctata</name>
    <dbReference type="NCBI Taxonomy" id="420089"/>
    <lineage>
        <taxon>Eukaryota</taxon>
        <taxon>Metazoa</taxon>
        <taxon>Ecdysozoa</taxon>
        <taxon>Arthropoda</taxon>
        <taxon>Hexapoda</taxon>
        <taxon>Insecta</taxon>
        <taxon>Pterygota</taxon>
        <taxon>Neoptera</taxon>
        <taxon>Endopterygota</taxon>
        <taxon>Coleoptera</taxon>
        <taxon>Polyphaga</taxon>
        <taxon>Cucujiformia</taxon>
        <taxon>Coccinelloidea</taxon>
        <taxon>Coccinellidae</taxon>
        <taxon>Epilachninae</taxon>
        <taxon>Epilachnini</taxon>
        <taxon>Henosepilachna</taxon>
    </lineage>
</organism>
<keyword evidence="4" id="KW-0812">Transmembrane</keyword>
<evidence type="ECO:0000313" key="13">
    <source>
        <dbReference type="EMBL" id="KAK9870662.1"/>
    </source>
</evidence>
<evidence type="ECO:0000256" key="7">
    <source>
        <dbReference type="ARBA" id="ARBA00022840"/>
    </source>
</evidence>
<evidence type="ECO:0000256" key="9">
    <source>
        <dbReference type="ARBA" id="ARBA00022989"/>
    </source>
</evidence>
<dbReference type="InterPro" id="IPR001054">
    <property type="entry name" value="A/G_cyclase"/>
</dbReference>
<dbReference type="Pfam" id="PF00211">
    <property type="entry name" value="Guanylate_cyc"/>
    <property type="match status" value="1"/>
</dbReference>
<proteinExistence type="predicted"/>
<evidence type="ECO:0000256" key="11">
    <source>
        <dbReference type="ARBA" id="ARBA00023239"/>
    </source>
</evidence>
<name>A0AAW1TRH0_9CUCU</name>
<dbReference type="PANTHER" id="PTHR45627">
    <property type="entry name" value="ADENYLATE CYCLASE TYPE 1"/>
    <property type="match status" value="1"/>
</dbReference>
<dbReference type="GO" id="GO:0035556">
    <property type="term" value="P:intracellular signal transduction"/>
    <property type="evidence" value="ECO:0007669"/>
    <property type="project" value="InterPro"/>
</dbReference>
<keyword evidence="11" id="KW-0456">Lyase</keyword>
<dbReference type="Gene3D" id="3.30.70.1230">
    <property type="entry name" value="Nucleotide cyclase"/>
    <property type="match status" value="1"/>
</dbReference>
<keyword evidence="14" id="KW-1185">Reference proteome</keyword>
<evidence type="ECO:0000256" key="10">
    <source>
        <dbReference type="ARBA" id="ARBA00023136"/>
    </source>
</evidence>
<accession>A0AAW1TRH0</accession>
<feature type="domain" description="Guanylate cyclase" evidence="12">
    <location>
        <begin position="1"/>
        <end position="48"/>
    </location>
</feature>
<evidence type="ECO:0000256" key="1">
    <source>
        <dbReference type="ARBA" id="ARBA00001593"/>
    </source>
</evidence>
<comment type="subcellular location">
    <subcellularLocation>
        <location evidence="2">Membrane</location>
        <topology evidence="2">Multi-pass membrane protein</topology>
    </subcellularLocation>
</comment>
<dbReference type="GO" id="GO:0005886">
    <property type="term" value="C:plasma membrane"/>
    <property type="evidence" value="ECO:0007669"/>
    <property type="project" value="TreeGrafter"/>
</dbReference>
<comment type="catalytic activity">
    <reaction evidence="1">
        <text>ATP = 3',5'-cyclic AMP + diphosphate</text>
        <dbReference type="Rhea" id="RHEA:15389"/>
        <dbReference type="ChEBI" id="CHEBI:30616"/>
        <dbReference type="ChEBI" id="CHEBI:33019"/>
        <dbReference type="ChEBI" id="CHEBI:58165"/>
        <dbReference type="EC" id="4.6.1.1"/>
    </reaction>
</comment>
<comment type="caution">
    <text evidence="13">The sequence shown here is derived from an EMBL/GenBank/DDBJ whole genome shotgun (WGS) entry which is preliminary data.</text>
</comment>
<evidence type="ECO:0000256" key="6">
    <source>
        <dbReference type="ARBA" id="ARBA00022741"/>
    </source>
</evidence>
<dbReference type="GO" id="GO:0007189">
    <property type="term" value="P:adenylate cyclase-activating G protein-coupled receptor signaling pathway"/>
    <property type="evidence" value="ECO:0007669"/>
    <property type="project" value="TreeGrafter"/>
</dbReference>
<keyword evidence="10" id="KW-0472">Membrane</keyword>
<gene>
    <name evidence="13" type="ORF">WA026_008223</name>
</gene>
<dbReference type="EC" id="4.6.1.1" evidence="3"/>
<evidence type="ECO:0000256" key="4">
    <source>
        <dbReference type="ARBA" id="ARBA00022692"/>
    </source>
</evidence>
<dbReference type="GO" id="GO:0005524">
    <property type="term" value="F:ATP binding"/>
    <property type="evidence" value="ECO:0007669"/>
    <property type="project" value="UniProtKB-KW"/>
</dbReference>
<evidence type="ECO:0000256" key="2">
    <source>
        <dbReference type="ARBA" id="ARBA00004141"/>
    </source>
</evidence>
<keyword evidence="5" id="KW-0479">Metal-binding</keyword>
<keyword evidence="6" id="KW-0547">Nucleotide-binding</keyword>
<protein>
    <recommendedName>
        <fullName evidence="3">adenylate cyclase</fullName>
        <ecNumber evidence="3">4.6.1.1</ecNumber>
    </recommendedName>
</protein>
<evidence type="ECO:0000256" key="8">
    <source>
        <dbReference type="ARBA" id="ARBA00022842"/>
    </source>
</evidence>
<dbReference type="Proteomes" id="UP001431783">
    <property type="component" value="Unassembled WGS sequence"/>
</dbReference>
<dbReference type="SUPFAM" id="SSF55073">
    <property type="entry name" value="Nucleotide cyclase"/>
    <property type="match status" value="1"/>
</dbReference>
<dbReference type="EMBL" id="JARQZJ010000003">
    <property type="protein sequence ID" value="KAK9870662.1"/>
    <property type="molecule type" value="Genomic_DNA"/>
</dbReference>
<keyword evidence="8" id="KW-0460">Magnesium</keyword>